<proteinExistence type="predicted"/>
<dbReference type="SUPFAM" id="SSF144083">
    <property type="entry name" value="Magnesium transport protein CorA, transmembrane region"/>
    <property type="match status" value="1"/>
</dbReference>
<feature type="transmembrane region" description="Helical" evidence="5">
    <location>
        <begin position="536"/>
        <end position="559"/>
    </location>
</feature>
<dbReference type="GO" id="GO:0050897">
    <property type="term" value="F:cobalt ion binding"/>
    <property type="evidence" value="ECO:0007669"/>
    <property type="project" value="TreeGrafter"/>
</dbReference>
<evidence type="ECO:0000256" key="1">
    <source>
        <dbReference type="ARBA" id="ARBA00004651"/>
    </source>
</evidence>
<feature type="transmembrane region" description="Helical" evidence="5">
    <location>
        <begin position="571"/>
        <end position="594"/>
    </location>
</feature>
<dbReference type="eggNOG" id="ENOG502SIWG">
    <property type="taxonomic scope" value="Eukaryota"/>
</dbReference>
<dbReference type="InterPro" id="IPR045863">
    <property type="entry name" value="CorA_TM1_TM2"/>
</dbReference>
<comment type="subcellular location">
    <subcellularLocation>
        <location evidence="1">Cell membrane</location>
        <topology evidence="1">Multi-pass membrane protein</topology>
    </subcellularLocation>
</comment>
<keyword evidence="2 5" id="KW-0812">Transmembrane</keyword>
<sequence>MHPRSPSVQLLDITKTGEKPSWNLGVDTILPERAEDVVKFVLLYQNPALSKAHAASACQLLERFRREQERDSNHGRYFEAGSCGGANENEIKFIALPFIAYGTAPPAINELRRALHPVRSLFQHHYRRESPRAIETRDNEQICCKVQPGTEKRLLVEEVWILRLDAGTVITVSSSSGEDLWLKLKLFNPVDVAVPRRSLELDGMSLLLVTRTNSNSVVQLSKHVNTRITDLIRLQWHIKGMVPGYLKYLFEKYEEHVIRLATWVQSYAVLRVAFKPRWIIIMGKSLALLATDRKWVDILAADLESFTEFMTLHIARWQEFGSAEPYISSEELQAQLISLYSKILNYSAHFVRRAGPPLVKNASWKQKVDSLFEDIKQLAVVLEWTAETAQMRAQVLADAGLPEETCRPKGVEELILLVANSLIPEDSMRTSTAYISEVYAQYLATMQFESQQAPSKVLVKSINQVAEELDVMTGLVKSQQKVLSRLKDESKDPDTLNATLQKLEFFHSDLEEYKRSCARLTAQNVDMQMEHHGKAILVFTMVTIIFLPMSFVASVFGMNVEDIRNMSGGQWYFWCCALAMTVFTVGFSVAIAFLGDEMEKKVRALLGSRENKS</sequence>
<dbReference type="Pfam" id="PF01544">
    <property type="entry name" value="CorA"/>
    <property type="match status" value="1"/>
</dbReference>
<dbReference type="Gene3D" id="1.20.58.340">
    <property type="entry name" value="Magnesium transport protein CorA, transmembrane region"/>
    <property type="match status" value="1"/>
</dbReference>
<reference evidence="6 7" key="1">
    <citation type="journal article" date="2013" name="PLoS Genet.">
        <title>The genome and development-dependent transcriptomes of Pyronema confluens: a window into fungal evolution.</title>
        <authorList>
            <person name="Traeger S."/>
            <person name="Altegoer F."/>
            <person name="Freitag M."/>
            <person name="Gabaldon T."/>
            <person name="Kempken F."/>
            <person name="Kumar A."/>
            <person name="Marcet-Houben M."/>
            <person name="Poggeler S."/>
            <person name="Stajich J.E."/>
            <person name="Nowrousian M."/>
        </authorList>
    </citation>
    <scope>NUCLEOTIDE SEQUENCE [LARGE SCALE GENOMIC DNA]</scope>
    <source>
        <strain evidence="7">CBS 100304</strain>
        <tissue evidence="6">Vegetative mycelium</tissue>
    </source>
</reference>
<name>U4LL29_PYROM</name>
<organism evidence="6 7">
    <name type="scientific">Pyronema omphalodes (strain CBS 100304)</name>
    <name type="common">Pyronema confluens</name>
    <dbReference type="NCBI Taxonomy" id="1076935"/>
    <lineage>
        <taxon>Eukaryota</taxon>
        <taxon>Fungi</taxon>
        <taxon>Dikarya</taxon>
        <taxon>Ascomycota</taxon>
        <taxon>Pezizomycotina</taxon>
        <taxon>Pezizomycetes</taxon>
        <taxon>Pezizales</taxon>
        <taxon>Pyronemataceae</taxon>
        <taxon>Pyronema</taxon>
    </lineage>
</organism>
<gene>
    <name evidence="6" type="ORF">PCON_08101</name>
</gene>
<dbReference type="GO" id="GO:0015087">
    <property type="term" value="F:cobalt ion transmembrane transporter activity"/>
    <property type="evidence" value="ECO:0007669"/>
    <property type="project" value="TreeGrafter"/>
</dbReference>
<evidence type="ECO:0000256" key="3">
    <source>
        <dbReference type="ARBA" id="ARBA00022989"/>
    </source>
</evidence>
<dbReference type="GO" id="GO:0005886">
    <property type="term" value="C:plasma membrane"/>
    <property type="evidence" value="ECO:0007669"/>
    <property type="project" value="UniProtKB-SubCell"/>
</dbReference>
<evidence type="ECO:0000256" key="5">
    <source>
        <dbReference type="SAM" id="Phobius"/>
    </source>
</evidence>
<dbReference type="AlphaFoldDB" id="U4LL29"/>
<evidence type="ECO:0000256" key="2">
    <source>
        <dbReference type="ARBA" id="ARBA00022692"/>
    </source>
</evidence>
<dbReference type="GO" id="GO:0015095">
    <property type="term" value="F:magnesium ion transmembrane transporter activity"/>
    <property type="evidence" value="ECO:0007669"/>
    <property type="project" value="TreeGrafter"/>
</dbReference>
<dbReference type="GO" id="GO:0000287">
    <property type="term" value="F:magnesium ion binding"/>
    <property type="evidence" value="ECO:0007669"/>
    <property type="project" value="TreeGrafter"/>
</dbReference>
<evidence type="ECO:0000313" key="7">
    <source>
        <dbReference type="Proteomes" id="UP000018144"/>
    </source>
</evidence>
<keyword evidence="3 5" id="KW-1133">Transmembrane helix</keyword>
<dbReference type="STRING" id="1076935.U4LL29"/>
<dbReference type="PANTHER" id="PTHR46494">
    <property type="entry name" value="CORA FAMILY METAL ION TRANSPORTER (EUROFUNG)"/>
    <property type="match status" value="1"/>
</dbReference>
<keyword evidence="7" id="KW-1185">Reference proteome</keyword>
<dbReference type="EMBL" id="HF935418">
    <property type="protein sequence ID" value="CCX30075.1"/>
    <property type="molecule type" value="Genomic_DNA"/>
</dbReference>
<dbReference type="PANTHER" id="PTHR46494:SF1">
    <property type="entry name" value="CORA FAMILY METAL ION TRANSPORTER (EUROFUNG)"/>
    <property type="match status" value="1"/>
</dbReference>
<evidence type="ECO:0000256" key="4">
    <source>
        <dbReference type="ARBA" id="ARBA00023136"/>
    </source>
</evidence>
<keyword evidence="4 5" id="KW-0472">Membrane</keyword>
<dbReference type="OrthoDB" id="5430750at2759"/>
<dbReference type="Proteomes" id="UP000018144">
    <property type="component" value="Unassembled WGS sequence"/>
</dbReference>
<dbReference type="InterPro" id="IPR002523">
    <property type="entry name" value="MgTranspt_CorA/ZnTranspt_ZntB"/>
</dbReference>
<evidence type="ECO:0000313" key="6">
    <source>
        <dbReference type="EMBL" id="CCX30075.1"/>
    </source>
</evidence>
<protein>
    <submittedName>
        <fullName evidence="6">Uncharacterized protein</fullName>
    </submittedName>
</protein>
<accession>U4LL29</accession>